<feature type="transmembrane region" description="Helical" evidence="1">
    <location>
        <begin position="37"/>
        <end position="58"/>
    </location>
</feature>
<gene>
    <name evidence="2" type="ORF">SAMN04487945_0143</name>
</gene>
<evidence type="ECO:0000256" key="1">
    <source>
        <dbReference type="SAM" id="Phobius"/>
    </source>
</evidence>
<dbReference type="EMBL" id="FOJA01000001">
    <property type="protein sequence ID" value="SEV88760.1"/>
    <property type="molecule type" value="Genomic_DNA"/>
</dbReference>
<dbReference type="Proteomes" id="UP000198518">
    <property type="component" value="Unassembled WGS sequence"/>
</dbReference>
<feature type="transmembrane region" description="Helical" evidence="1">
    <location>
        <begin position="259"/>
        <end position="280"/>
    </location>
</feature>
<dbReference type="Pfam" id="PF25927">
    <property type="entry name" value="DUF7972"/>
    <property type="match status" value="1"/>
</dbReference>
<keyword evidence="1" id="KW-1133">Transmembrane helix</keyword>
<evidence type="ECO:0000313" key="3">
    <source>
        <dbReference type="Proteomes" id="UP000198518"/>
    </source>
</evidence>
<keyword evidence="1" id="KW-0472">Membrane</keyword>
<feature type="transmembrane region" description="Helical" evidence="1">
    <location>
        <begin position="300"/>
        <end position="321"/>
    </location>
</feature>
<dbReference type="RefSeq" id="WP_089667232.1">
    <property type="nucleotide sequence ID" value="NZ_FOJA01000001.1"/>
</dbReference>
<keyword evidence="1" id="KW-0812">Transmembrane</keyword>
<proteinExistence type="predicted"/>
<dbReference type="OrthoDB" id="202254at2157"/>
<keyword evidence="3" id="KW-1185">Reference proteome</keyword>
<protein>
    <submittedName>
        <fullName evidence="2">Uncharacterized protein</fullName>
    </submittedName>
</protein>
<accession>A0A1I0MKA5</accession>
<name>A0A1I0MKA5_9EURY</name>
<organism evidence="2 3">
    <name type="scientific">Halobacterium jilantaiense</name>
    <dbReference type="NCBI Taxonomy" id="355548"/>
    <lineage>
        <taxon>Archaea</taxon>
        <taxon>Methanobacteriati</taxon>
        <taxon>Methanobacteriota</taxon>
        <taxon>Stenosarchaea group</taxon>
        <taxon>Halobacteria</taxon>
        <taxon>Halobacteriales</taxon>
        <taxon>Halobacteriaceae</taxon>
        <taxon>Halobacterium</taxon>
    </lineage>
</organism>
<feature type="transmembrane region" description="Helical" evidence="1">
    <location>
        <begin position="78"/>
        <end position="98"/>
    </location>
</feature>
<sequence>MSLADRVYGLRDWVPVPVGGYRVRLFRWVLLDADRRAVTGALLTVTFAATLGVSYLWTIEMQQLLTETDSVQTVLTQLLSGIILLVSIVVSINSIVLTHDITSLTAQKDRVEGTTDFRRAVGQLVGGERGPTTPERFLEQVVTAMQERTRALEDSLSDGEPEEFVEDVESFADLVDDSVGSLDAPTEQVGGADFGTLWVALNANFGEVTDELAAIRLRHADHIEDVHEARFDALLEGVELFETGREYFKTLYYTREISAFSRTLLVISLPAVLVTAWTILALDAGSVPRVWLFGLPPLQVFIATTFTVSLAPYLTLTAYVLRTATVARHTTSSGPFVLD</sequence>
<evidence type="ECO:0000313" key="2">
    <source>
        <dbReference type="EMBL" id="SEV88760.1"/>
    </source>
</evidence>
<reference evidence="2 3" key="1">
    <citation type="submission" date="2016-10" db="EMBL/GenBank/DDBJ databases">
        <authorList>
            <person name="de Groot N.N."/>
        </authorList>
    </citation>
    <scope>NUCLEOTIDE SEQUENCE [LARGE SCALE GENOMIC DNA]</scope>
    <source>
        <strain evidence="2 3">CGMCC 1.5337</strain>
    </source>
</reference>
<dbReference type="InterPro" id="IPR058278">
    <property type="entry name" value="DUF7972"/>
</dbReference>
<dbReference type="AlphaFoldDB" id="A0A1I0MKA5"/>